<reference evidence="2" key="1">
    <citation type="submission" date="2014-11" db="EMBL/GenBank/DDBJ databases">
        <authorList>
            <person name="Amaro Gonzalez C."/>
        </authorList>
    </citation>
    <scope>NUCLEOTIDE SEQUENCE</scope>
</reference>
<dbReference type="EMBL" id="GBXM01000605">
    <property type="protein sequence ID" value="JAI07973.1"/>
    <property type="molecule type" value="Transcribed_RNA"/>
</dbReference>
<evidence type="ECO:0000313" key="2">
    <source>
        <dbReference type="EMBL" id="JAI07973.1"/>
    </source>
</evidence>
<keyword evidence="1" id="KW-0472">Membrane</keyword>
<reference evidence="2" key="2">
    <citation type="journal article" date="2015" name="Fish Shellfish Immunol.">
        <title>Early steps in the European eel (Anguilla anguilla)-Vibrio vulnificus interaction in the gills: Role of the RtxA13 toxin.</title>
        <authorList>
            <person name="Callol A."/>
            <person name="Pajuelo D."/>
            <person name="Ebbesson L."/>
            <person name="Teles M."/>
            <person name="MacKenzie S."/>
            <person name="Amaro C."/>
        </authorList>
    </citation>
    <scope>NUCLEOTIDE SEQUENCE</scope>
</reference>
<evidence type="ECO:0000256" key="1">
    <source>
        <dbReference type="SAM" id="Phobius"/>
    </source>
</evidence>
<name>A0A0E9XZ19_ANGAN</name>
<keyword evidence="1" id="KW-0812">Transmembrane</keyword>
<sequence>MVRMYTECEHLCVFTSWPFISDISVIFSNFVFLIATIPI</sequence>
<protein>
    <submittedName>
        <fullName evidence="2">Uncharacterized protein</fullName>
    </submittedName>
</protein>
<keyword evidence="1" id="KW-1133">Transmembrane helix</keyword>
<accession>A0A0E9XZ19</accession>
<proteinExistence type="predicted"/>
<organism evidence="2">
    <name type="scientific">Anguilla anguilla</name>
    <name type="common">European freshwater eel</name>
    <name type="synonym">Muraena anguilla</name>
    <dbReference type="NCBI Taxonomy" id="7936"/>
    <lineage>
        <taxon>Eukaryota</taxon>
        <taxon>Metazoa</taxon>
        <taxon>Chordata</taxon>
        <taxon>Craniata</taxon>
        <taxon>Vertebrata</taxon>
        <taxon>Euteleostomi</taxon>
        <taxon>Actinopterygii</taxon>
        <taxon>Neopterygii</taxon>
        <taxon>Teleostei</taxon>
        <taxon>Anguilliformes</taxon>
        <taxon>Anguillidae</taxon>
        <taxon>Anguilla</taxon>
    </lineage>
</organism>
<dbReference type="AlphaFoldDB" id="A0A0E9XZ19"/>
<feature type="transmembrane region" description="Helical" evidence="1">
    <location>
        <begin position="12"/>
        <end position="37"/>
    </location>
</feature>